<dbReference type="EMBL" id="NHYE01001313">
    <property type="protein sequence ID" value="PPQ96937.1"/>
    <property type="molecule type" value="Genomic_DNA"/>
</dbReference>
<feature type="region of interest" description="Disordered" evidence="1">
    <location>
        <begin position="99"/>
        <end position="250"/>
    </location>
</feature>
<evidence type="ECO:0000313" key="3">
    <source>
        <dbReference type="Proteomes" id="UP000284706"/>
    </source>
</evidence>
<gene>
    <name evidence="2" type="ORF">CVT26_005941</name>
</gene>
<reference evidence="2 3" key="1">
    <citation type="journal article" date="2018" name="Evol. Lett.">
        <title>Horizontal gene cluster transfer increased hallucinogenic mushroom diversity.</title>
        <authorList>
            <person name="Reynolds H.T."/>
            <person name="Vijayakumar V."/>
            <person name="Gluck-Thaler E."/>
            <person name="Korotkin H.B."/>
            <person name="Matheny P.B."/>
            <person name="Slot J.C."/>
        </authorList>
    </citation>
    <scope>NUCLEOTIDE SEQUENCE [LARGE SCALE GENOMIC DNA]</scope>
    <source>
        <strain evidence="2 3">SRW20</strain>
    </source>
</reference>
<proteinExistence type="predicted"/>
<organism evidence="2 3">
    <name type="scientific">Gymnopilus dilepis</name>
    <dbReference type="NCBI Taxonomy" id="231916"/>
    <lineage>
        <taxon>Eukaryota</taxon>
        <taxon>Fungi</taxon>
        <taxon>Dikarya</taxon>
        <taxon>Basidiomycota</taxon>
        <taxon>Agaricomycotina</taxon>
        <taxon>Agaricomycetes</taxon>
        <taxon>Agaricomycetidae</taxon>
        <taxon>Agaricales</taxon>
        <taxon>Agaricineae</taxon>
        <taxon>Hymenogastraceae</taxon>
        <taxon>Gymnopilus</taxon>
    </lineage>
</organism>
<sequence>MDVLDAKDAGSDYIANIDFIPPSPPRDPTDLPDYLYDNPSFHHLNQEGTHSLNASQNNPHTPSYNGSYFNSPYSQHSELSFSGEDINFDLLSEIAGMDSNTYEPSEYDGPSGANNNALNNPSNSLLMYTQDSDYMSPHFSPDAVGGGGGGNNPGSRRGSPFDHSSPSSTGDPNDMVATGGGGGSSSAPLMGAFAQPNMTDAGAGRHSRASSVTSNHRSPVPSPSPQPQHASLGGAGGGTGGSPFQPHASPRLDVAQSFGAMSVHTPNWGPQALPTHSPNLRGHSVSPLPPHAHAHPQQTKAMSPPRLLMPDNGFDGSSSVLGLDIQHQHQQHQGQQDNHTLLAGVPKINAPEGSNGANGDDDMNGGGSGGQGGPSFHIVPATPIGGAGDGHQNSFQTMSTITQGELSLLPLFISVEWLLMNSLFFFFSSVFFCLHPPTPTNLISLFSPLRTYPPPPWERTPCCPPRMDGRLS</sequence>
<feature type="region of interest" description="Disordered" evidence="1">
    <location>
        <begin position="350"/>
        <end position="375"/>
    </location>
</feature>
<feature type="compositionally biased region" description="Low complexity" evidence="1">
    <location>
        <begin position="109"/>
        <end position="126"/>
    </location>
</feature>
<feature type="compositionally biased region" description="Polar residues" evidence="1">
    <location>
        <begin position="46"/>
        <end position="69"/>
    </location>
</feature>
<name>A0A409Y1P1_9AGAR</name>
<keyword evidence="3" id="KW-1185">Reference proteome</keyword>
<feature type="compositionally biased region" description="Gly residues" evidence="1">
    <location>
        <begin position="364"/>
        <end position="373"/>
    </location>
</feature>
<comment type="caution">
    <text evidence="2">The sequence shown here is derived from an EMBL/GenBank/DDBJ whole genome shotgun (WGS) entry which is preliminary data.</text>
</comment>
<feature type="region of interest" description="Disordered" evidence="1">
    <location>
        <begin position="19"/>
        <end position="69"/>
    </location>
</feature>
<dbReference type="InParanoid" id="A0A409Y1P1"/>
<dbReference type="OrthoDB" id="4748970at2759"/>
<evidence type="ECO:0000313" key="2">
    <source>
        <dbReference type="EMBL" id="PPQ96937.1"/>
    </source>
</evidence>
<protein>
    <submittedName>
        <fullName evidence="2">Uncharacterized protein</fullName>
    </submittedName>
</protein>
<dbReference type="Proteomes" id="UP000284706">
    <property type="component" value="Unassembled WGS sequence"/>
</dbReference>
<feature type="region of interest" description="Disordered" evidence="1">
    <location>
        <begin position="263"/>
        <end position="315"/>
    </location>
</feature>
<dbReference type="STRING" id="231916.A0A409Y1P1"/>
<accession>A0A409Y1P1</accession>
<feature type="compositionally biased region" description="Polar residues" evidence="1">
    <location>
        <begin position="162"/>
        <end position="171"/>
    </location>
</feature>
<dbReference type="AlphaFoldDB" id="A0A409Y1P1"/>
<evidence type="ECO:0000256" key="1">
    <source>
        <dbReference type="SAM" id="MobiDB-lite"/>
    </source>
</evidence>